<comment type="caution">
    <text evidence="2">The sequence shown here is derived from an EMBL/GenBank/DDBJ whole genome shotgun (WGS) entry which is preliminary data.</text>
</comment>
<protein>
    <submittedName>
        <fullName evidence="2">Uncharacterized protein</fullName>
    </submittedName>
</protein>
<feature type="compositionally biased region" description="Polar residues" evidence="1">
    <location>
        <begin position="1"/>
        <end position="10"/>
    </location>
</feature>
<evidence type="ECO:0000256" key="1">
    <source>
        <dbReference type="SAM" id="MobiDB-lite"/>
    </source>
</evidence>
<name>A0ABR1YTP3_9PEZI</name>
<sequence length="510" mass="53264">MSARTHTFGLSQHVPMAHSQSPASRPPLRAPPPAQSASWVQVDRPTHEMALSRQKPVPLLLLAQMQEEDVERLQGVVDEDEEEVVVGTAEVVVVVLLLLLELLPMVDDESSVDVVVFDASAEDVEAVRLGVVSVILVVLFTDTTGNPDDGVGVKMCGYDEDEKRDEEMSGGVVELSEGVGCKPEKEELELVALTLNEGKATEAVILVETGGAVPSNEVELNEAVGETPERGTVVVFMAEVTGGAVPGNVELNEGVGETPERGTEAVALAKGVLNGVVEFENGSEVAAGLVVELSEGMGAVPVKENLVALLEGANGDADADAVTLKRGSEVEFLLPVGNGIVALTPVVMLDETAGVCVVSGVAVGNVPDVELVKGGRAVGADDVAAVPVRFAPGIDELTMALVLGVRVAVMVVVCVKTLSVTVMTWMPVELGWVVVAETFIVISNVVVRLSVRGRVFGKDVGLDKLEKLPFEDGKTKDRDGVVVAKGDVALIEGLGETPDETAAVEVGHHA</sequence>
<feature type="region of interest" description="Disordered" evidence="1">
    <location>
        <begin position="1"/>
        <end position="38"/>
    </location>
</feature>
<evidence type="ECO:0000313" key="3">
    <source>
        <dbReference type="Proteomes" id="UP001492380"/>
    </source>
</evidence>
<organism evidence="2 3">
    <name type="scientific">Phyllosticta capitalensis</name>
    <dbReference type="NCBI Taxonomy" id="121624"/>
    <lineage>
        <taxon>Eukaryota</taxon>
        <taxon>Fungi</taxon>
        <taxon>Dikarya</taxon>
        <taxon>Ascomycota</taxon>
        <taxon>Pezizomycotina</taxon>
        <taxon>Dothideomycetes</taxon>
        <taxon>Dothideomycetes incertae sedis</taxon>
        <taxon>Botryosphaeriales</taxon>
        <taxon>Phyllostictaceae</taxon>
        <taxon>Phyllosticta</taxon>
    </lineage>
</organism>
<keyword evidence="3" id="KW-1185">Reference proteome</keyword>
<evidence type="ECO:0000313" key="2">
    <source>
        <dbReference type="EMBL" id="KAK8238062.1"/>
    </source>
</evidence>
<proteinExistence type="predicted"/>
<reference evidence="2 3" key="1">
    <citation type="submission" date="2024-04" db="EMBL/GenBank/DDBJ databases">
        <title>Phyllosticta paracitricarpa is synonymous to the EU quarantine fungus P. citricarpa based on phylogenomic analyses.</title>
        <authorList>
            <consortium name="Lawrence Berkeley National Laboratory"/>
            <person name="Van Ingen-Buijs V.A."/>
            <person name="Van Westerhoven A.C."/>
            <person name="Haridas S."/>
            <person name="Skiadas P."/>
            <person name="Martin F."/>
            <person name="Groenewald J.Z."/>
            <person name="Crous P.W."/>
            <person name="Seidl M.F."/>
        </authorList>
    </citation>
    <scope>NUCLEOTIDE SEQUENCE [LARGE SCALE GENOMIC DNA]</scope>
    <source>
        <strain evidence="2 3">CBS 123374</strain>
    </source>
</reference>
<gene>
    <name evidence="2" type="ORF">HDK90DRAFT_509734</name>
</gene>
<accession>A0ABR1YTP3</accession>
<feature type="compositionally biased region" description="Pro residues" evidence="1">
    <location>
        <begin position="24"/>
        <end position="34"/>
    </location>
</feature>
<dbReference type="Proteomes" id="UP001492380">
    <property type="component" value="Unassembled WGS sequence"/>
</dbReference>
<dbReference type="EMBL" id="JBBWRZ010000004">
    <property type="protein sequence ID" value="KAK8238062.1"/>
    <property type="molecule type" value="Genomic_DNA"/>
</dbReference>